<dbReference type="EMBL" id="JADBGQ010000004">
    <property type="protein sequence ID" value="KAG5401289.1"/>
    <property type="molecule type" value="Genomic_DNA"/>
</dbReference>
<accession>A0ABQ7MRF5</accession>
<gene>
    <name evidence="1" type="primary">A04p022120.1_BraROA</name>
    <name evidence="1" type="ORF">IGI04_015896</name>
</gene>
<dbReference type="Proteomes" id="UP000823674">
    <property type="component" value="Chromosome A04"/>
</dbReference>
<keyword evidence="2" id="KW-1185">Reference proteome</keyword>
<protein>
    <submittedName>
        <fullName evidence="1">Uncharacterized protein</fullName>
    </submittedName>
</protein>
<sequence length="95" mass="10734">MDITTIERYLKCHIHEFEKVLRQKPHVCSIEAKRQYTMALDSVNTYCEKMMEGRSSIMVLIMGVNVSSGAFIGICEALELMDGGKEYLGKGVSIR</sequence>
<comment type="caution">
    <text evidence="1">The sequence shown here is derived from an EMBL/GenBank/DDBJ whole genome shotgun (WGS) entry which is preliminary data.</text>
</comment>
<name>A0ABQ7MRF5_BRACM</name>
<evidence type="ECO:0000313" key="2">
    <source>
        <dbReference type="Proteomes" id="UP000823674"/>
    </source>
</evidence>
<proteinExistence type="predicted"/>
<reference evidence="1 2" key="1">
    <citation type="submission" date="2021-03" db="EMBL/GenBank/DDBJ databases">
        <authorList>
            <person name="King G.J."/>
            <person name="Bancroft I."/>
            <person name="Baten A."/>
            <person name="Bloomfield J."/>
            <person name="Borpatragohain P."/>
            <person name="He Z."/>
            <person name="Irish N."/>
            <person name="Irwin J."/>
            <person name="Liu K."/>
            <person name="Mauleon R.P."/>
            <person name="Moore J."/>
            <person name="Morris R."/>
            <person name="Ostergaard L."/>
            <person name="Wang B."/>
            <person name="Wells R."/>
        </authorList>
    </citation>
    <scope>NUCLEOTIDE SEQUENCE [LARGE SCALE GENOMIC DNA]</scope>
    <source>
        <strain evidence="1">R-o-18</strain>
        <tissue evidence="1">Leaf</tissue>
    </source>
</reference>
<organism evidence="1 2">
    <name type="scientific">Brassica rapa subsp. trilocularis</name>
    <dbReference type="NCBI Taxonomy" id="1813537"/>
    <lineage>
        <taxon>Eukaryota</taxon>
        <taxon>Viridiplantae</taxon>
        <taxon>Streptophyta</taxon>
        <taxon>Embryophyta</taxon>
        <taxon>Tracheophyta</taxon>
        <taxon>Spermatophyta</taxon>
        <taxon>Magnoliopsida</taxon>
        <taxon>eudicotyledons</taxon>
        <taxon>Gunneridae</taxon>
        <taxon>Pentapetalae</taxon>
        <taxon>rosids</taxon>
        <taxon>malvids</taxon>
        <taxon>Brassicales</taxon>
        <taxon>Brassicaceae</taxon>
        <taxon>Brassiceae</taxon>
        <taxon>Brassica</taxon>
    </lineage>
</organism>
<evidence type="ECO:0000313" key="1">
    <source>
        <dbReference type="EMBL" id="KAG5401289.1"/>
    </source>
</evidence>